<dbReference type="SMART" id="SM00387">
    <property type="entry name" value="HATPase_c"/>
    <property type="match status" value="1"/>
</dbReference>
<keyword evidence="4" id="KW-1003">Cell membrane</keyword>
<dbReference type="Pfam" id="PF00672">
    <property type="entry name" value="HAMP"/>
    <property type="match status" value="1"/>
</dbReference>
<dbReference type="CDD" id="cd00075">
    <property type="entry name" value="HATPase"/>
    <property type="match status" value="1"/>
</dbReference>
<evidence type="ECO:0000256" key="6">
    <source>
        <dbReference type="ARBA" id="ARBA00022679"/>
    </source>
</evidence>
<keyword evidence="7 14" id="KW-0812">Transmembrane</keyword>
<evidence type="ECO:0000256" key="14">
    <source>
        <dbReference type="SAM" id="Phobius"/>
    </source>
</evidence>
<sequence>MKNSVFKRIFFYTGLLVVALLLLMLVGVRFWLEDYYYARQEDAILSAAEEIQAVYLEDPARVPEALAFYGENLGATMVITTAEGRILFSGTSSNVTMGGMMGGNGRFTRMQGMNGIGEEDWLLYSNSLGDGNLLITRLAYASFERAISVLSWFMLLLTLPLLLIGMFLIFMLSRTISRPLVQLNQVANRMKELDFKARYTGTETDEIGQLGQTLNDLTVRLKDTIGKLQEELKKEKTMESMRKEFVARVSHEIRTPVSVIRGYVEAMEDGLYDDEQEQKVALDVITEESEKITKMTQDLLDLSQLESGNYKLNIKPLDYADLLQDVHKKFLVNKKYDRSLFPIETPNKPVIVMGDGFRLEQVLNNLINNAFAHVEQDGLVRITCYEDKDHIITKIYNKGRKIPEGDLPFLWESFYKGDANSKGNGVGLGLSIAKNILMLHKGSWDVKNLDNGVEFSFVLPKINEE</sequence>
<evidence type="ECO:0000256" key="4">
    <source>
        <dbReference type="ARBA" id="ARBA00022475"/>
    </source>
</evidence>
<dbReference type="EMBL" id="CP071444">
    <property type="protein sequence ID" value="QSX08479.1"/>
    <property type="molecule type" value="Genomic_DNA"/>
</dbReference>
<keyword evidence="8" id="KW-0547">Nucleotide-binding</keyword>
<protein>
    <recommendedName>
        <fullName evidence="3">histidine kinase</fullName>
        <ecNumber evidence="3">2.7.13.3</ecNumber>
    </recommendedName>
</protein>
<dbReference type="InterPro" id="IPR050398">
    <property type="entry name" value="HssS/ArlS-like"/>
</dbReference>
<evidence type="ECO:0000256" key="9">
    <source>
        <dbReference type="ARBA" id="ARBA00022777"/>
    </source>
</evidence>
<dbReference type="CDD" id="cd00082">
    <property type="entry name" value="HisKA"/>
    <property type="match status" value="1"/>
</dbReference>
<dbReference type="SMART" id="SM00304">
    <property type="entry name" value="HAMP"/>
    <property type="match status" value="1"/>
</dbReference>
<gene>
    <name evidence="17" type="ORF">J0B03_11950</name>
</gene>
<keyword evidence="5" id="KW-0597">Phosphoprotein</keyword>
<evidence type="ECO:0000256" key="8">
    <source>
        <dbReference type="ARBA" id="ARBA00022741"/>
    </source>
</evidence>
<dbReference type="PRINTS" id="PR00344">
    <property type="entry name" value="BCTRLSENSOR"/>
</dbReference>
<evidence type="ECO:0000256" key="12">
    <source>
        <dbReference type="ARBA" id="ARBA00023012"/>
    </source>
</evidence>
<evidence type="ECO:0000256" key="11">
    <source>
        <dbReference type="ARBA" id="ARBA00022989"/>
    </source>
</evidence>
<keyword evidence="6" id="KW-0808">Transferase</keyword>
<keyword evidence="11 14" id="KW-1133">Transmembrane helix</keyword>
<evidence type="ECO:0000313" key="17">
    <source>
        <dbReference type="EMBL" id="QSX08479.1"/>
    </source>
</evidence>
<dbReference type="PROSITE" id="PS50109">
    <property type="entry name" value="HIS_KIN"/>
    <property type="match status" value="1"/>
</dbReference>
<dbReference type="SUPFAM" id="SSF55874">
    <property type="entry name" value="ATPase domain of HSP90 chaperone/DNA topoisomerase II/histidine kinase"/>
    <property type="match status" value="1"/>
</dbReference>
<proteinExistence type="predicted"/>
<keyword evidence="9 17" id="KW-0418">Kinase</keyword>
<dbReference type="FunFam" id="1.10.287.130:FF:000001">
    <property type="entry name" value="Two-component sensor histidine kinase"/>
    <property type="match status" value="1"/>
</dbReference>
<evidence type="ECO:0000256" key="7">
    <source>
        <dbReference type="ARBA" id="ARBA00022692"/>
    </source>
</evidence>
<reference evidence="17" key="1">
    <citation type="submission" date="2021-03" db="EMBL/GenBank/DDBJ databases">
        <title>Alkalibacter marinus sp. nov., isolated from tidal flat sediment.</title>
        <authorList>
            <person name="Namirimu T."/>
            <person name="Yang J.-A."/>
            <person name="Yang S.-H."/>
            <person name="Kim Y.-J."/>
            <person name="Kwon K.K."/>
        </authorList>
    </citation>
    <scope>NUCLEOTIDE SEQUENCE</scope>
    <source>
        <strain evidence="17">ES005</strain>
    </source>
</reference>
<evidence type="ECO:0000256" key="10">
    <source>
        <dbReference type="ARBA" id="ARBA00022840"/>
    </source>
</evidence>
<dbReference type="InterPro" id="IPR003660">
    <property type="entry name" value="HAMP_dom"/>
</dbReference>
<keyword evidence="12" id="KW-0902">Two-component regulatory system</keyword>
<dbReference type="Pfam" id="PF02518">
    <property type="entry name" value="HATPase_c"/>
    <property type="match status" value="1"/>
</dbReference>
<keyword evidence="18" id="KW-1185">Reference proteome</keyword>
<feature type="transmembrane region" description="Helical" evidence="14">
    <location>
        <begin position="149"/>
        <end position="172"/>
    </location>
</feature>
<dbReference type="Gene3D" id="1.10.287.130">
    <property type="match status" value="1"/>
</dbReference>
<evidence type="ECO:0000256" key="1">
    <source>
        <dbReference type="ARBA" id="ARBA00000085"/>
    </source>
</evidence>
<dbReference type="EC" id="2.7.13.3" evidence="3"/>
<comment type="catalytic activity">
    <reaction evidence="1">
        <text>ATP + protein L-histidine = ADP + protein N-phospho-L-histidine.</text>
        <dbReference type="EC" id="2.7.13.3"/>
    </reaction>
</comment>
<name>A0A975AHC7_9FIRM</name>
<dbReference type="SUPFAM" id="SSF158472">
    <property type="entry name" value="HAMP domain-like"/>
    <property type="match status" value="1"/>
</dbReference>
<dbReference type="CDD" id="cd06225">
    <property type="entry name" value="HAMP"/>
    <property type="match status" value="1"/>
</dbReference>
<dbReference type="Gene3D" id="6.10.340.10">
    <property type="match status" value="1"/>
</dbReference>
<keyword evidence="13 14" id="KW-0472">Membrane</keyword>
<evidence type="ECO:0000313" key="18">
    <source>
        <dbReference type="Proteomes" id="UP000663499"/>
    </source>
</evidence>
<dbReference type="KEGG" id="alka:J0B03_11950"/>
<evidence type="ECO:0000256" key="5">
    <source>
        <dbReference type="ARBA" id="ARBA00022553"/>
    </source>
</evidence>
<dbReference type="InterPro" id="IPR003594">
    <property type="entry name" value="HATPase_dom"/>
</dbReference>
<dbReference type="InterPro" id="IPR036097">
    <property type="entry name" value="HisK_dim/P_sf"/>
</dbReference>
<dbReference type="RefSeq" id="WP_207299820.1">
    <property type="nucleotide sequence ID" value="NZ_CP071444.1"/>
</dbReference>
<dbReference type="Proteomes" id="UP000663499">
    <property type="component" value="Chromosome"/>
</dbReference>
<organism evidence="17 18">
    <name type="scientific">Alkalibacter rhizosphaerae</name>
    <dbReference type="NCBI Taxonomy" id="2815577"/>
    <lineage>
        <taxon>Bacteria</taxon>
        <taxon>Bacillati</taxon>
        <taxon>Bacillota</taxon>
        <taxon>Clostridia</taxon>
        <taxon>Eubacteriales</taxon>
        <taxon>Eubacteriaceae</taxon>
        <taxon>Alkalibacter</taxon>
    </lineage>
</organism>
<comment type="subcellular location">
    <subcellularLocation>
        <location evidence="2">Cell membrane</location>
        <topology evidence="2">Multi-pass membrane protein</topology>
    </subcellularLocation>
</comment>
<feature type="domain" description="Histidine kinase" evidence="15">
    <location>
        <begin position="248"/>
        <end position="463"/>
    </location>
</feature>
<dbReference type="SUPFAM" id="SSF47384">
    <property type="entry name" value="Homodimeric domain of signal transducing histidine kinase"/>
    <property type="match status" value="1"/>
</dbReference>
<dbReference type="InterPro" id="IPR005467">
    <property type="entry name" value="His_kinase_dom"/>
</dbReference>
<evidence type="ECO:0000259" key="15">
    <source>
        <dbReference type="PROSITE" id="PS50109"/>
    </source>
</evidence>
<keyword evidence="10" id="KW-0067">ATP-binding</keyword>
<dbReference type="InterPro" id="IPR004358">
    <property type="entry name" value="Sig_transdc_His_kin-like_C"/>
</dbReference>
<dbReference type="SMART" id="SM00388">
    <property type="entry name" value="HisKA"/>
    <property type="match status" value="1"/>
</dbReference>
<evidence type="ECO:0000256" key="13">
    <source>
        <dbReference type="ARBA" id="ARBA00023136"/>
    </source>
</evidence>
<dbReference type="PANTHER" id="PTHR45528">
    <property type="entry name" value="SENSOR HISTIDINE KINASE CPXA"/>
    <property type="match status" value="1"/>
</dbReference>
<dbReference type="GO" id="GO:0005524">
    <property type="term" value="F:ATP binding"/>
    <property type="evidence" value="ECO:0007669"/>
    <property type="project" value="UniProtKB-KW"/>
</dbReference>
<accession>A0A975AHC7</accession>
<evidence type="ECO:0000256" key="2">
    <source>
        <dbReference type="ARBA" id="ARBA00004651"/>
    </source>
</evidence>
<feature type="domain" description="HAMP" evidence="16">
    <location>
        <begin position="174"/>
        <end position="226"/>
    </location>
</feature>
<dbReference type="GO" id="GO:0005886">
    <property type="term" value="C:plasma membrane"/>
    <property type="evidence" value="ECO:0007669"/>
    <property type="project" value="UniProtKB-SubCell"/>
</dbReference>
<evidence type="ECO:0000259" key="16">
    <source>
        <dbReference type="PROSITE" id="PS50885"/>
    </source>
</evidence>
<dbReference type="PROSITE" id="PS50885">
    <property type="entry name" value="HAMP"/>
    <property type="match status" value="1"/>
</dbReference>
<dbReference type="Gene3D" id="3.30.565.10">
    <property type="entry name" value="Histidine kinase-like ATPase, C-terminal domain"/>
    <property type="match status" value="1"/>
</dbReference>
<dbReference type="InterPro" id="IPR036890">
    <property type="entry name" value="HATPase_C_sf"/>
</dbReference>
<feature type="transmembrane region" description="Helical" evidence="14">
    <location>
        <begin position="9"/>
        <end position="32"/>
    </location>
</feature>
<dbReference type="AlphaFoldDB" id="A0A975AHC7"/>
<evidence type="ECO:0000256" key="3">
    <source>
        <dbReference type="ARBA" id="ARBA00012438"/>
    </source>
</evidence>
<dbReference type="PANTHER" id="PTHR45528:SF1">
    <property type="entry name" value="SENSOR HISTIDINE KINASE CPXA"/>
    <property type="match status" value="1"/>
</dbReference>
<dbReference type="InterPro" id="IPR003661">
    <property type="entry name" value="HisK_dim/P_dom"/>
</dbReference>
<dbReference type="GO" id="GO:0000155">
    <property type="term" value="F:phosphorelay sensor kinase activity"/>
    <property type="evidence" value="ECO:0007669"/>
    <property type="project" value="InterPro"/>
</dbReference>
<dbReference type="Pfam" id="PF00512">
    <property type="entry name" value="HisKA"/>
    <property type="match status" value="1"/>
</dbReference>